<evidence type="ECO:0000313" key="3">
    <source>
        <dbReference type="EMBL" id="KIW00119.1"/>
    </source>
</evidence>
<reference evidence="3 4" key="1">
    <citation type="submission" date="2015-01" db="EMBL/GenBank/DDBJ databases">
        <title>The Genome Sequence of Ochroconis gallopava CBS43764.</title>
        <authorList>
            <consortium name="The Broad Institute Genomics Platform"/>
            <person name="Cuomo C."/>
            <person name="de Hoog S."/>
            <person name="Gorbushina A."/>
            <person name="Stielow B."/>
            <person name="Teixiera M."/>
            <person name="Abouelleil A."/>
            <person name="Chapman S.B."/>
            <person name="Priest M."/>
            <person name="Young S.K."/>
            <person name="Wortman J."/>
            <person name="Nusbaum C."/>
            <person name="Birren B."/>
        </authorList>
    </citation>
    <scope>NUCLEOTIDE SEQUENCE [LARGE SCALE GENOMIC DNA]</scope>
    <source>
        <strain evidence="3 4">CBS 43764</strain>
    </source>
</reference>
<dbReference type="STRING" id="253628.A0A0D2ALX0"/>
<keyword evidence="1" id="KW-0812">Transmembrane</keyword>
<protein>
    <submittedName>
        <fullName evidence="3">Uncharacterized protein</fullName>
    </submittedName>
</protein>
<feature type="transmembrane region" description="Helical" evidence="1">
    <location>
        <begin position="66"/>
        <end position="86"/>
    </location>
</feature>
<evidence type="ECO:0000256" key="1">
    <source>
        <dbReference type="SAM" id="Phobius"/>
    </source>
</evidence>
<feature type="transmembrane region" description="Helical" evidence="1">
    <location>
        <begin position="268"/>
        <end position="286"/>
    </location>
</feature>
<dbReference type="RefSeq" id="XP_016209988.1">
    <property type="nucleotide sequence ID" value="XM_016362171.1"/>
</dbReference>
<dbReference type="EMBL" id="KN847567">
    <property type="protein sequence ID" value="KIW00119.1"/>
    <property type="molecule type" value="Genomic_DNA"/>
</dbReference>
<evidence type="ECO:0000313" key="4">
    <source>
        <dbReference type="Proteomes" id="UP000053259"/>
    </source>
</evidence>
<dbReference type="HOGENOM" id="CLU_046296_0_0_1"/>
<dbReference type="AlphaFoldDB" id="A0A0D2ALX0"/>
<keyword evidence="4" id="KW-1185">Reference proteome</keyword>
<feature type="transmembrane region" description="Helical" evidence="1">
    <location>
        <begin position="98"/>
        <end position="118"/>
    </location>
</feature>
<keyword evidence="1" id="KW-0472">Membrane</keyword>
<feature type="chain" id="PRO_5002248933" evidence="2">
    <location>
        <begin position="23"/>
        <end position="376"/>
    </location>
</feature>
<dbReference type="VEuPathDB" id="FungiDB:PV09_08301"/>
<dbReference type="OrthoDB" id="3943373at2759"/>
<feature type="signal peptide" evidence="2">
    <location>
        <begin position="1"/>
        <end position="22"/>
    </location>
</feature>
<proteinExistence type="predicted"/>
<dbReference type="Proteomes" id="UP000053259">
    <property type="component" value="Unassembled WGS sequence"/>
</dbReference>
<organism evidence="3 4">
    <name type="scientific">Verruconis gallopava</name>
    <dbReference type="NCBI Taxonomy" id="253628"/>
    <lineage>
        <taxon>Eukaryota</taxon>
        <taxon>Fungi</taxon>
        <taxon>Dikarya</taxon>
        <taxon>Ascomycota</taxon>
        <taxon>Pezizomycotina</taxon>
        <taxon>Dothideomycetes</taxon>
        <taxon>Pleosporomycetidae</taxon>
        <taxon>Venturiales</taxon>
        <taxon>Sympoventuriaceae</taxon>
        <taxon>Verruconis</taxon>
    </lineage>
</organism>
<keyword evidence="1" id="KW-1133">Transmembrane helix</keyword>
<feature type="transmembrane region" description="Helical" evidence="1">
    <location>
        <begin position="225"/>
        <end position="248"/>
    </location>
</feature>
<dbReference type="GeneID" id="27316274"/>
<feature type="transmembrane region" description="Helical" evidence="1">
    <location>
        <begin position="164"/>
        <end position="190"/>
    </location>
</feature>
<dbReference type="InParanoid" id="A0A0D2ALX0"/>
<accession>A0A0D2ALX0</accession>
<gene>
    <name evidence="3" type="ORF">PV09_08301</name>
</gene>
<sequence>MASKSLPALLCLLMLLASLASSTPVAAPRPAQTQDAPGQGLTWEVEGDAPGTIACEIDRTSDYYGLGVRMGVFAAWMTSWIANVAVQDEISGALDTNAIFLFALVIAIVRCTITNLVSRIDGLMLMHLSLGTVFAKVRTCRLGGAEGGRNCAYNSSQVNSGIRIASLVLFVACMGYYGVMVLASVLGPLMRLFKMRFLLRHHFFRTSSRLRYATGLTYGQLKMSFWVSSTFNLFWVIFTIVSCEYTLMYNHIQSVLGENGRIFFPSQLIPFAIGICGLIRVLYLFFEDWRSVDHSPSLGHTPSMPKRVLTMPRGKDLLEILAPATQPQEGTVPAEVVKHKRPHFEENELDEEIVGKPLWWGLMVSYLPWLQPVAMW</sequence>
<evidence type="ECO:0000256" key="2">
    <source>
        <dbReference type="SAM" id="SignalP"/>
    </source>
</evidence>
<keyword evidence="2" id="KW-0732">Signal</keyword>
<name>A0A0D2ALX0_9PEZI</name>